<dbReference type="InterPro" id="IPR034746">
    <property type="entry name" value="POTRA"/>
</dbReference>
<keyword evidence="5" id="KW-0998">Cell outer membrane</keyword>
<dbReference type="Pfam" id="PF01103">
    <property type="entry name" value="Omp85"/>
    <property type="match status" value="1"/>
</dbReference>
<keyword evidence="10" id="KW-1185">Reference proteome</keyword>
<dbReference type="Gene3D" id="2.40.160.50">
    <property type="entry name" value="membrane protein fhac: a member of the omp85/tpsb transporter family"/>
    <property type="match status" value="1"/>
</dbReference>
<evidence type="ECO:0000256" key="6">
    <source>
        <dbReference type="SAM" id="MobiDB-lite"/>
    </source>
</evidence>
<feature type="chain" id="PRO_5012473348" description="POTRA domain-containing protein" evidence="7">
    <location>
        <begin position="18"/>
        <end position="761"/>
    </location>
</feature>
<dbReference type="OrthoDB" id="9814535at2"/>
<dbReference type="InterPro" id="IPR010827">
    <property type="entry name" value="BamA/TamA_POTRA"/>
</dbReference>
<evidence type="ECO:0000313" key="10">
    <source>
        <dbReference type="Proteomes" id="UP000220102"/>
    </source>
</evidence>
<gene>
    <name evidence="9" type="ORF">CRI94_12225</name>
</gene>
<dbReference type="PANTHER" id="PTHR12815:SF47">
    <property type="entry name" value="TRANSLOCATION AND ASSEMBLY MODULE SUBUNIT TAMA"/>
    <property type="match status" value="1"/>
</dbReference>
<evidence type="ECO:0000256" key="2">
    <source>
        <dbReference type="ARBA" id="ARBA00022692"/>
    </source>
</evidence>
<comment type="caution">
    <text evidence="9">The sequence shown here is derived from an EMBL/GenBank/DDBJ whole genome shotgun (WGS) entry which is preliminary data.</text>
</comment>
<reference evidence="9 10" key="1">
    <citation type="submission" date="2017-10" db="EMBL/GenBank/DDBJ databases">
        <title>Draft genome of Longibacter Salinarum.</title>
        <authorList>
            <person name="Goh K.M."/>
            <person name="Shamsir M.S."/>
            <person name="Lim S.W."/>
        </authorList>
    </citation>
    <scope>NUCLEOTIDE SEQUENCE [LARGE SCALE GENOMIC DNA]</scope>
    <source>
        <strain evidence="9 10">KCTC 52045</strain>
    </source>
</reference>
<comment type="subcellular location">
    <subcellularLocation>
        <location evidence="1">Membrane</location>
    </subcellularLocation>
</comment>
<evidence type="ECO:0000256" key="1">
    <source>
        <dbReference type="ARBA" id="ARBA00004370"/>
    </source>
</evidence>
<dbReference type="GO" id="GO:0019867">
    <property type="term" value="C:outer membrane"/>
    <property type="evidence" value="ECO:0007669"/>
    <property type="project" value="InterPro"/>
</dbReference>
<dbReference type="Gene3D" id="3.10.20.310">
    <property type="entry name" value="membrane protein fhac"/>
    <property type="match status" value="3"/>
</dbReference>
<feature type="region of interest" description="Disordered" evidence="6">
    <location>
        <begin position="712"/>
        <end position="741"/>
    </location>
</feature>
<evidence type="ECO:0000256" key="5">
    <source>
        <dbReference type="ARBA" id="ARBA00023237"/>
    </source>
</evidence>
<keyword evidence="4" id="KW-0472">Membrane</keyword>
<evidence type="ECO:0000259" key="8">
    <source>
        <dbReference type="PROSITE" id="PS51779"/>
    </source>
</evidence>
<feature type="domain" description="POTRA" evidence="8">
    <location>
        <begin position="225"/>
        <end position="298"/>
    </location>
</feature>
<dbReference type="Pfam" id="PF07244">
    <property type="entry name" value="POTRA"/>
    <property type="match status" value="3"/>
</dbReference>
<feature type="signal peptide" evidence="7">
    <location>
        <begin position="1"/>
        <end position="17"/>
    </location>
</feature>
<protein>
    <recommendedName>
        <fullName evidence="8">POTRA domain-containing protein</fullName>
    </recommendedName>
</protein>
<dbReference type="PROSITE" id="PS51779">
    <property type="entry name" value="POTRA"/>
    <property type="match status" value="1"/>
</dbReference>
<keyword evidence="3 7" id="KW-0732">Signal</keyword>
<evidence type="ECO:0000313" key="9">
    <source>
        <dbReference type="EMBL" id="PEN12973.1"/>
    </source>
</evidence>
<evidence type="ECO:0000256" key="4">
    <source>
        <dbReference type="ARBA" id="ARBA00023136"/>
    </source>
</evidence>
<proteinExistence type="predicted"/>
<dbReference type="InterPro" id="IPR039910">
    <property type="entry name" value="D15-like"/>
</dbReference>
<evidence type="ECO:0000256" key="7">
    <source>
        <dbReference type="SAM" id="SignalP"/>
    </source>
</evidence>
<dbReference type="EMBL" id="PDEQ01000006">
    <property type="protein sequence ID" value="PEN12973.1"/>
    <property type="molecule type" value="Genomic_DNA"/>
</dbReference>
<evidence type="ECO:0000256" key="3">
    <source>
        <dbReference type="ARBA" id="ARBA00022729"/>
    </source>
</evidence>
<keyword evidence="2" id="KW-0812">Transmembrane</keyword>
<dbReference type="InterPro" id="IPR000184">
    <property type="entry name" value="Bac_surfAg_D15"/>
</dbReference>
<sequence length="761" mass="84988">MAPLLLCLLASLSPAAAQNSLQLVNDETTVREISWNFVDTKTFDADRLERQIATQAPGTFYRLKKWFDWFPRIDPGQYPFDAVTLQKDVVRLREFYNQNGFLTPRIDYPASQYDTSSNTIHIRFVVNEGPPLIVTNTSFRAAEGDSAAVLFDDGLGREWRSFKKNAILQPGDRYTQFKRLQIEEATTTWLRNQGYAFAEVNSSTEIDTSANRASVQFELSPGPEARFSEIEIDGTTSLAPKIIRRELPFEEGDRFNASKVTQGQRELFGLNLFRVALADIPSQPRDSTVTVRYRVREAKLRTLSGQIGYGGRPGVFGESRWTHRNFYGAARNLSVGVIAETGWPVEDPFNLFGGNASGDPQRRFRLSTTLRQPYIFTTRLSGSFEPFFQERLSDKLVPASDRFLGLNERQFGFNAGLIYEMLPFRTLNFQYTFTRTQQFTAPDPGSEPDQQLDVGDSDLFDKSIVSLNATFGKTDDFLNPTRGFLIRPSAELGGTILGSDVQFGRLGLDITGYLPLTDNVEIAGRLFGGRIWPFGDSRDALTIPSDTSGRPADEIQTILGDNFTYQNRFSDYLFYAGGSSDVRGWPPDLAGGKVVRFSSVTGTYVYEAIGAKTTVGANIELRLPFPGLSDDFRTAVFLDAARLDAGSLDLTPPPGATDVVTFPASVRGGQPVIATDTEQILVGTGAGMRYKTPAGFIRLDIAYKLTPDRLDLRQPQSVGDRAEVRESEQDDPNQNIERPPFDADKRFIRRFRLHFGIGRTF</sequence>
<dbReference type="AlphaFoldDB" id="A0A2A8CWH7"/>
<accession>A0A2A8CWH7</accession>
<dbReference type="PANTHER" id="PTHR12815">
    <property type="entry name" value="SORTING AND ASSEMBLY MACHINERY SAMM50 PROTEIN FAMILY MEMBER"/>
    <property type="match status" value="1"/>
</dbReference>
<dbReference type="Proteomes" id="UP000220102">
    <property type="component" value="Unassembled WGS sequence"/>
</dbReference>
<name>A0A2A8CWH7_9BACT</name>
<organism evidence="9 10">
    <name type="scientific">Longibacter salinarum</name>
    <dbReference type="NCBI Taxonomy" id="1850348"/>
    <lineage>
        <taxon>Bacteria</taxon>
        <taxon>Pseudomonadati</taxon>
        <taxon>Rhodothermota</taxon>
        <taxon>Rhodothermia</taxon>
        <taxon>Rhodothermales</taxon>
        <taxon>Salisaetaceae</taxon>
        <taxon>Longibacter</taxon>
    </lineage>
</organism>